<evidence type="ECO:0000256" key="1">
    <source>
        <dbReference type="SAM" id="MobiDB-lite"/>
    </source>
</evidence>
<feature type="region of interest" description="Disordered" evidence="1">
    <location>
        <begin position="194"/>
        <end position="228"/>
    </location>
</feature>
<accession>A0ABU1IE38</accession>
<name>A0ABU1IE38_9BURK</name>
<feature type="chain" id="PRO_5046824830" description="Lcl C-terminal domain-containing protein" evidence="2">
    <location>
        <begin position="41"/>
        <end position="228"/>
    </location>
</feature>
<evidence type="ECO:0000256" key="2">
    <source>
        <dbReference type="SAM" id="SignalP"/>
    </source>
</evidence>
<organism evidence="4 5">
    <name type="scientific">Paracidovorax wautersii</name>
    <dbReference type="NCBI Taxonomy" id="1177982"/>
    <lineage>
        <taxon>Bacteria</taxon>
        <taxon>Pseudomonadati</taxon>
        <taxon>Pseudomonadota</taxon>
        <taxon>Betaproteobacteria</taxon>
        <taxon>Burkholderiales</taxon>
        <taxon>Comamonadaceae</taxon>
        <taxon>Paracidovorax</taxon>
    </lineage>
</organism>
<comment type="caution">
    <text evidence="4">The sequence shown here is derived from an EMBL/GenBank/DDBJ whole genome shotgun (WGS) entry which is preliminary data.</text>
</comment>
<reference evidence="4 5" key="1">
    <citation type="submission" date="2023-08" db="EMBL/GenBank/DDBJ databases">
        <title>Functional and genomic diversity of the sorghum phyllosphere microbiome.</title>
        <authorList>
            <person name="Shade A."/>
        </authorList>
    </citation>
    <scope>NUCLEOTIDE SEQUENCE [LARGE SCALE GENOMIC DNA]</scope>
    <source>
        <strain evidence="4 5">SORGH_AS_0335</strain>
    </source>
</reference>
<keyword evidence="5" id="KW-1185">Reference proteome</keyword>
<dbReference type="PANTHER" id="PTHR35812:SF1">
    <property type="entry name" value="LIPOPROTEIN"/>
    <property type="match status" value="1"/>
</dbReference>
<protein>
    <recommendedName>
        <fullName evidence="3">Lcl C-terminal domain-containing protein</fullName>
    </recommendedName>
</protein>
<dbReference type="InterPro" id="IPR011460">
    <property type="entry name" value="Lcl_C"/>
</dbReference>
<feature type="signal peptide" evidence="2">
    <location>
        <begin position="1"/>
        <end position="40"/>
    </location>
</feature>
<evidence type="ECO:0000313" key="4">
    <source>
        <dbReference type="EMBL" id="MDR6215211.1"/>
    </source>
</evidence>
<proteinExistence type="predicted"/>
<feature type="domain" description="Lcl C-terminal" evidence="3">
    <location>
        <begin position="67"/>
        <end position="213"/>
    </location>
</feature>
<evidence type="ECO:0000313" key="5">
    <source>
        <dbReference type="Proteomes" id="UP001267710"/>
    </source>
</evidence>
<gene>
    <name evidence="4" type="ORF">QE399_002900</name>
</gene>
<dbReference type="RefSeq" id="WP_309829640.1">
    <property type="nucleotide sequence ID" value="NZ_JAVIZX010000001.1"/>
</dbReference>
<dbReference type="Pfam" id="PF07603">
    <property type="entry name" value="Lcl_C"/>
    <property type="match status" value="1"/>
</dbReference>
<keyword evidence="2" id="KW-0732">Signal</keyword>
<sequence>MQTLLSLRSLHRCHAATARRGAAAALSLLAALLLPCAAQGQGTAATPAKPPASAPASTFTLSPDGTLVIDARTHLAWPRCVEGMSWNGKTCTGTAQLFTYAQAQALAKERWKAEDVRWRLPRVNELRRLVNRSVQPPTLDPVLFPATPMEWHWTGTASINTATVNPYAYGNVQRGGQGESGMSAQKGWAVDMETGETTGNMGKGTQLPVRLVRPQPAAGPQEPSPASP</sequence>
<dbReference type="Proteomes" id="UP001267710">
    <property type="component" value="Unassembled WGS sequence"/>
</dbReference>
<dbReference type="EMBL" id="JAVIZX010000001">
    <property type="protein sequence ID" value="MDR6215211.1"/>
    <property type="molecule type" value="Genomic_DNA"/>
</dbReference>
<evidence type="ECO:0000259" key="3">
    <source>
        <dbReference type="Pfam" id="PF07603"/>
    </source>
</evidence>
<dbReference type="PANTHER" id="PTHR35812">
    <property type="entry name" value="LIPOPROTEIN"/>
    <property type="match status" value="1"/>
</dbReference>